<evidence type="ECO:0000256" key="3">
    <source>
        <dbReference type="ARBA" id="ARBA00022692"/>
    </source>
</evidence>
<protein>
    <recommendedName>
        <fullName evidence="12">G-protein coupled receptors family 1 profile domain-containing protein</fullName>
    </recommendedName>
</protein>
<evidence type="ECO:0000256" key="10">
    <source>
        <dbReference type="RuleBase" id="RU000688"/>
    </source>
</evidence>
<dbReference type="InterPro" id="IPR000276">
    <property type="entry name" value="GPCR_Rhodpsn"/>
</dbReference>
<dbReference type="PANTHER" id="PTHR24246:SF27">
    <property type="entry name" value="ADENOSINE RECEPTOR, ISOFORM A"/>
    <property type="match status" value="1"/>
</dbReference>
<gene>
    <name evidence="13" type="ORF">PLOB_00016718</name>
</gene>
<dbReference type="PROSITE" id="PS00237">
    <property type="entry name" value="G_PROTEIN_RECEP_F1_1"/>
    <property type="match status" value="1"/>
</dbReference>
<comment type="caution">
    <text evidence="13">The sequence shown here is derived from an EMBL/GenBank/DDBJ whole genome shotgun (WGS) entry which is preliminary data.</text>
</comment>
<evidence type="ECO:0000256" key="7">
    <source>
        <dbReference type="ARBA" id="ARBA00023170"/>
    </source>
</evidence>
<feature type="transmembrane region" description="Helical" evidence="11">
    <location>
        <begin position="272"/>
        <end position="297"/>
    </location>
</feature>
<keyword evidence="7 10" id="KW-0675">Receptor</keyword>
<feature type="transmembrane region" description="Helical" evidence="11">
    <location>
        <begin position="317"/>
        <end position="337"/>
    </location>
</feature>
<keyword evidence="5 10" id="KW-0297">G-protein coupled receptor</keyword>
<feature type="domain" description="G-protein coupled receptors family 1 profile" evidence="12">
    <location>
        <begin position="212"/>
        <end position="450"/>
    </location>
</feature>
<keyword evidence="2" id="KW-1003">Cell membrane</keyword>
<evidence type="ECO:0000256" key="4">
    <source>
        <dbReference type="ARBA" id="ARBA00022989"/>
    </source>
</evidence>
<feature type="transmembrane region" description="Helical" evidence="11">
    <location>
        <begin position="199"/>
        <end position="220"/>
    </location>
</feature>
<dbReference type="SUPFAM" id="SSF81321">
    <property type="entry name" value="Family A G protein-coupled receptor-like"/>
    <property type="match status" value="2"/>
</dbReference>
<accession>A0ABN8NHL9</accession>
<dbReference type="CDD" id="cd00637">
    <property type="entry name" value="7tm_classA_rhodopsin-like"/>
    <property type="match status" value="2"/>
</dbReference>
<dbReference type="InterPro" id="IPR017452">
    <property type="entry name" value="GPCR_Rhodpsn_7TM"/>
</dbReference>
<evidence type="ECO:0000313" key="13">
    <source>
        <dbReference type="EMBL" id="CAH3107549.1"/>
    </source>
</evidence>
<dbReference type="EMBL" id="CALNXK010000020">
    <property type="protein sequence ID" value="CAH3107549.1"/>
    <property type="molecule type" value="Genomic_DNA"/>
</dbReference>
<dbReference type="Proteomes" id="UP001159405">
    <property type="component" value="Unassembled WGS sequence"/>
</dbReference>
<dbReference type="PRINTS" id="PR00237">
    <property type="entry name" value="GPCRRHODOPSN"/>
</dbReference>
<keyword evidence="4 11" id="KW-1133">Transmembrane helix</keyword>
<organism evidence="13 14">
    <name type="scientific">Porites lobata</name>
    <dbReference type="NCBI Taxonomy" id="104759"/>
    <lineage>
        <taxon>Eukaryota</taxon>
        <taxon>Metazoa</taxon>
        <taxon>Cnidaria</taxon>
        <taxon>Anthozoa</taxon>
        <taxon>Hexacorallia</taxon>
        <taxon>Scleractinia</taxon>
        <taxon>Fungiina</taxon>
        <taxon>Poritidae</taxon>
        <taxon>Porites</taxon>
    </lineage>
</organism>
<evidence type="ECO:0000256" key="1">
    <source>
        <dbReference type="ARBA" id="ARBA00004651"/>
    </source>
</evidence>
<reference evidence="13 14" key="1">
    <citation type="submission" date="2022-05" db="EMBL/GenBank/DDBJ databases">
        <authorList>
            <consortium name="Genoscope - CEA"/>
            <person name="William W."/>
        </authorList>
    </citation>
    <scope>NUCLEOTIDE SEQUENCE [LARGE SCALE GENOMIC DNA]</scope>
</reference>
<evidence type="ECO:0000313" key="14">
    <source>
        <dbReference type="Proteomes" id="UP001159405"/>
    </source>
</evidence>
<evidence type="ECO:0000256" key="8">
    <source>
        <dbReference type="ARBA" id="ARBA00023180"/>
    </source>
</evidence>
<keyword evidence="3 10" id="KW-0812">Transmembrane</keyword>
<evidence type="ECO:0000259" key="12">
    <source>
        <dbReference type="PROSITE" id="PS50262"/>
    </source>
</evidence>
<evidence type="ECO:0000256" key="2">
    <source>
        <dbReference type="ARBA" id="ARBA00022475"/>
    </source>
</evidence>
<dbReference type="SMART" id="SM01381">
    <property type="entry name" value="7TM_GPCR_Srsx"/>
    <property type="match status" value="1"/>
</dbReference>
<feature type="transmembrane region" description="Helical" evidence="11">
    <location>
        <begin position="431"/>
        <end position="450"/>
    </location>
</feature>
<keyword evidence="9 10" id="KW-0807">Transducer</keyword>
<feature type="domain" description="G-protein coupled receptors family 1 profile" evidence="12">
    <location>
        <begin position="1"/>
        <end position="141"/>
    </location>
</feature>
<keyword evidence="8" id="KW-0325">Glycoprotein</keyword>
<dbReference type="Gene3D" id="1.20.1070.10">
    <property type="entry name" value="Rhodopsin 7-helix transmembrane proteins"/>
    <property type="match status" value="2"/>
</dbReference>
<keyword evidence="6 11" id="KW-0472">Membrane</keyword>
<dbReference type="PROSITE" id="PS50262">
    <property type="entry name" value="G_PROTEIN_RECEP_F1_2"/>
    <property type="match status" value="2"/>
</dbReference>
<feature type="transmembrane region" description="Helical" evidence="11">
    <location>
        <begin position="34"/>
        <end position="61"/>
    </location>
</feature>
<name>A0ABN8NHL9_9CNID</name>
<comment type="similarity">
    <text evidence="10">Belongs to the G-protein coupled receptor 1 family.</text>
</comment>
<dbReference type="PANTHER" id="PTHR24246">
    <property type="entry name" value="OLFACTORY RECEPTOR AND ADENOSINE RECEPTOR"/>
    <property type="match status" value="1"/>
</dbReference>
<feature type="transmembrane region" description="Helical" evidence="11">
    <location>
        <begin position="82"/>
        <end position="111"/>
    </location>
</feature>
<comment type="subcellular location">
    <subcellularLocation>
        <location evidence="1">Cell membrane</location>
        <topology evidence="1">Multi-pass membrane protein</topology>
    </subcellularLocation>
</comment>
<feature type="transmembrane region" description="Helical" evidence="11">
    <location>
        <begin position="396"/>
        <end position="419"/>
    </location>
</feature>
<feature type="transmembrane region" description="Helical" evidence="11">
    <location>
        <begin position="343"/>
        <end position="370"/>
    </location>
</feature>
<keyword evidence="14" id="KW-1185">Reference proteome</keyword>
<evidence type="ECO:0000256" key="6">
    <source>
        <dbReference type="ARBA" id="ARBA00023136"/>
    </source>
</evidence>
<sequence>MKKCGLKIMLIASWAFPILVPILRVVLPPSFPNAFLAIASFAFSYFVVIFSYLLIMVFLLIHKRKRKRLRARAVSVDPSSNLEIRVACTLAIVIGVFTACWVPLMTALFAAGKLLMKRNGPLHMWLRNVALSNSAMNFLIYSARIRDFKDSYAAIFRKMCRGIKNITWYRFFDMQNTSRNSSINSIGCSLSMAHGIPLIIINVIVCVFGTLGNFLVCLAIATNSRLRRAPNYLLFSLATADLIVTMIGEPLLLEFISRITFFQECTASLQQIVYYALADLACAISVSHMVAISFDRFVAIAFSLRHKIFLKKWGQKVMLIASWFIPILGATLFFIISPASSSYISVGFGMFVFSCLSIFVFHFLSVVFLLHQRKTRKQLRAQTFSLKLTPRMEVRVACTLAIATGVFTVCWTPLMSAFAPSKPVVKWNGPAHLWLQTLALSNSAMNFLIYSARMRDFRYAYTVIARTILRL</sequence>
<dbReference type="Pfam" id="PF00001">
    <property type="entry name" value="7tm_1"/>
    <property type="match status" value="1"/>
</dbReference>
<evidence type="ECO:0000256" key="11">
    <source>
        <dbReference type="SAM" id="Phobius"/>
    </source>
</evidence>
<feature type="transmembrane region" description="Helical" evidence="11">
    <location>
        <begin position="232"/>
        <end position="252"/>
    </location>
</feature>
<proteinExistence type="inferred from homology"/>
<evidence type="ECO:0000256" key="5">
    <source>
        <dbReference type="ARBA" id="ARBA00023040"/>
    </source>
</evidence>
<evidence type="ECO:0000256" key="9">
    <source>
        <dbReference type="ARBA" id="ARBA00023224"/>
    </source>
</evidence>